<evidence type="ECO:0000313" key="5">
    <source>
        <dbReference type="Proteomes" id="UP000829291"/>
    </source>
</evidence>
<dbReference type="InterPro" id="IPR051095">
    <property type="entry name" value="Dros_DevTransReg"/>
</dbReference>
<dbReference type="InterPro" id="IPR011333">
    <property type="entry name" value="SKP1/BTB/POZ_sf"/>
</dbReference>
<feature type="compositionally biased region" description="Basic and acidic residues" evidence="3">
    <location>
        <begin position="603"/>
        <end position="618"/>
    </location>
</feature>
<dbReference type="PROSITE" id="PS50097">
    <property type="entry name" value="BTB"/>
    <property type="match status" value="1"/>
</dbReference>
<dbReference type="SUPFAM" id="SSF54695">
    <property type="entry name" value="POZ domain"/>
    <property type="match status" value="1"/>
</dbReference>
<feature type="region of interest" description="Disordered" evidence="3">
    <location>
        <begin position="272"/>
        <end position="312"/>
    </location>
</feature>
<reference evidence="6" key="1">
    <citation type="submission" date="2025-08" db="UniProtKB">
        <authorList>
            <consortium name="RefSeq"/>
        </authorList>
    </citation>
    <scope>IDENTIFICATION</scope>
    <source>
        <tissue evidence="6">Thorax and Abdomen</tissue>
    </source>
</reference>
<name>A0A6J0BAN1_NEOLC</name>
<evidence type="ECO:0000256" key="2">
    <source>
        <dbReference type="ARBA" id="ARBA00023242"/>
    </source>
</evidence>
<feature type="compositionally biased region" description="Basic and acidic residues" evidence="3">
    <location>
        <begin position="587"/>
        <end position="596"/>
    </location>
</feature>
<comment type="subcellular location">
    <subcellularLocation>
        <location evidence="1">Nucleus</location>
    </subcellularLocation>
</comment>
<feature type="compositionally biased region" description="Basic and acidic residues" evidence="3">
    <location>
        <begin position="272"/>
        <end position="291"/>
    </location>
</feature>
<dbReference type="InterPro" id="IPR000210">
    <property type="entry name" value="BTB/POZ_dom"/>
</dbReference>
<evidence type="ECO:0000313" key="6">
    <source>
        <dbReference type="RefSeq" id="XP_015511999.2"/>
    </source>
</evidence>
<organism evidence="6">
    <name type="scientific">Neodiprion lecontei</name>
    <name type="common">Redheaded pine sawfly</name>
    <dbReference type="NCBI Taxonomy" id="441921"/>
    <lineage>
        <taxon>Eukaryota</taxon>
        <taxon>Metazoa</taxon>
        <taxon>Ecdysozoa</taxon>
        <taxon>Arthropoda</taxon>
        <taxon>Hexapoda</taxon>
        <taxon>Insecta</taxon>
        <taxon>Pterygota</taxon>
        <taxon>Neoptera</taxon>
        <taxon>Endopterygota</taxon>
        <taxon>Hymenoptera</taxon>
        <taxon>Tenthredinoidea</taxon>
        <taxon>Diprionidae</taxon>
        <taxon>Diprioninae</taxon>
        <taxon>Neodiprion</taxon>
    </lineage>
</organism>
<dbReference type="CDD" id="cd18315">
    <property type="entry name" value="BTB_POZ_BAB-like"/>
    <property type="match status" value="1"/>
</dbReference>
<dbReference type="Pfam" id="PF00651">
    <property type="entry name" value="BTB"/>
    <property type="match status" value="1"/>
</dbReference>
<evidence type="ECO:0000259" key="4">
    <source>
        <dbReference type="PROSITE" id="PS50097"/>
    </source>
</evidence>
<gene>
    <name evidence="6" type="primary">LOC107218594</name>
</gene>
<dbReference type="OrthoDB" id="2017782at2759"/>
<proteinExistence type="predicted"/>
<evidence type="ECO:0000256" key="3">
    <source>
        <dbReference type="SAM" id="MobiDB-lite"/>
    </source>
</evidence>
<dbReference type="Proteomes" id="UP000829291">
    <property type="component" value="Chromosome 6"/>
</dbReference>
<feature type="domain" description="BTB" evidence="4">
    <location>
        <begin position="34"/>
        <end position="100"/>
    </location>
</feature>
<evidence type="ECO:0000256" key="1">
    <source>
        <dbReference type="ARBA" id="ARBA00004123"/>
    </source>
</evidence>
<dbReference type="InParanoid" id="A0A6J0BAN1"/>
<dbReference type="AlphaFoldDB" id="A0A6J0BAN1"/>
<protein>
    <submittedName>
        <fullName evidence="6">Protein tramtrack, alpha isoform</fullName>
    </submittedName>
</protein>
<feature type="region of interest" description="Disordered" evidence="3">
    <location>
        <begin position="580"/>
        <end position="618"/>
    </location>
</feature>
<dbReference type="SMART" id="SM00225">
    <property type="entry name" value="BTB"/>
    <property type="match status" value="1"/>
</dbReference>
<sequence length="618" mass="69884">MNETEEVQLNLKWDNFSSHLALSFDSCYESQQFVDVSLVCKDGEVIKGHKMILANTSKFFRRLLTENEHPHPMIVLHNIDADDLRSLMTFMYCGEVQVFQNDLKKLLEIADTLEITGLQKIQELDSPAVRFGVKNYLGSNAEINRTEASKNNMDYEGNLNSSSGKPASNLLKYVSSLGQKNNSESSLQPFESSSKKLQEMAQKFEKCSRSVGSWSFLQQAQNGNGTRIQEIPSDCDNKKVKISQNRDLDRLEFKSSSQKLQEMAKLLENVNHHKSPEASKEAWEGQKRSLDFDNGVTEPPAKKSNMTPNTLNTSELEPKAEIAGRLSTVRETLPGRSADAEDLLQNCVFIKDEVDVATDCSTASDVDLDNSPADNLLVNNTDRFGSSMLAAELLKAVANKRKDSKKLFTAIRELTFEVQRQSYEIQELRNCLQSRGFLKIDTITVRSFAEEYGISLQLQTVEEFKDFDLRLKNDGDFCAKFVSTLEHLLEKEIQKSITSILKSYVSRDLATSCTAIRRSNDKMIFKGTKFNDCLFALICQYHRRERNEPLTEKEYYQALSSCLSNAKDWHGFRSARKNQSAALRRTGNGDRDDGRIDLGSGAKVDEFGDQDSRNAEHD</sequence>
<dbReference type="RefSeq" id="XP_015511999.2">
    <property type="nucleotide sequence ID" value="XM_015656513.2"/>
</dbReference>
<accession>A0A6J0BAN1</accession>
<dbReference type="PANTHER" id="PTHR23110">
    <property type="entry name" value="BTB DOMAIN TRANSCRIPTION FACTOR"/>
    <property type="match status" value="1"/>
</dbReference>
<dbReference type="PANTHER" id="PTHR23110:SF99">
    <property type="entry name" value="BROAD-COMPLEX CORE PROTEIN ISOFORM 6"/>
    <property type="match status" value="1"/>
</dbReference>
<keyword evidence="2" id="KW-0539">Nucleus</keyword>
<dbReference type="KEGG" id="nlo:107218594"/>
<keyword evidence="5" id="KW-1185">Reference proteome</keyword>
<dbReference type="GeneID" id="107218594"/>
<dbReference type="Gene3D" id="3.30.710.10">
    <property type="entry name" value="Potassium Channel Kv1.1, Chain A"/>
    <property type="match status" value="1"/>
</dbReference>